<organism evidence="1 2">
    <name type="scientific">Paramecium sonneborni</name>
    <dbReference type="NCBI Taxonomy" id="65129"/>
    <lineage>
        <taxon>Eukaryota</taxon>
        <taxon>Sar</taxon>
        <taxon>Alveolata</taxon>
        <taxon>Ciliophora</taxon>
        <taxon>Intramacronucleata</taxon>
        <taxon>Oligohymenophorea</taxon>
        <taxon>Peniculida</taxon>
        <taxon>Parameciidae</taxon>
        <taxon>Paramecium</taxon>
    </lineage>
</organism>
<keyword evidence="2" id="KW-1185">Reference proteome</keyword>
<evidence type="ECO:0000313" key="2">
    <source>
        <dbReference type="Proteomes" id="UP000692954"/>
    </source>
</evidence>
<dbReference type="Proteomes" id="UP000692954">
    <property type="component" value="Unassembled WGS sequence"/>
</dbReference>
<proteinExistence type="predicted"/>
<accession>A0A8S1LH06</accession>
<protein>
    <submittedName>
        <fullName evidence="1">Uncharacterized protein</fullName>
    </submittedName>
</protein>
<evidence type="ECO:0000313" key="1">
    <source>
        <dbReference type="EMBL" id="CAD8064833.1"/>
    </source>
</evidence>
<dbReference type="AlphaFoldDB" id="A0A8S1LH06"/>
<gene>
    <name evidence="1" type="ORF">PSON_ATCC_30995.1.T0190315</name>
</gene>
<comment type="caution">
    <text evidence="1">The sequence shown here is derived from an EMBL/GenBank/DDBJ whole genome shotgun (WGS) entry which is preliminary data.</text>
</comment>
<reference evidence="1" key="1">
    <citation type="submission" date="2021-01" db="EMBL/GenBank/DDBJ databases">
        <authorList>
            <consortium name="Genoscope - CEA"/>
            <person name="William W."/>
        </authorList>
    </citation>
    <scope>NUCLEOTIDE SEQUENCE</scope>
</reference>
<dbReference type="EMBL" id="CAJJDN010000019">
    <property type="protein sequence ID" value="CAD8064833.1"/>
    <property type="molecule type" value="Genomic_DNA"/>
</dbReference>
<sequence>MNNFEENLSQCKNLKDIRDKIINYNKTNNDQMKFNLINPSRLEYFYKVNQIFKKKQLKNNYVEFIEQLIWQNYYYYSLKFEQKDYELYSIQKKIDKKIQIYQTAQKQLQNYLIQELRFLNQFHQSLYRDNYEEIIFGENIQKEYEEKMKINFQYEYYQILKTYFQDSKNLEGYIKKQIQNKLQYLWQQHQKMIFDQYLKQATTLIISNITELTGNYPVEQQF</sequence>
<name>A0A8S1LH06_9CILI</name>